<dbReference type="EMBL" id="CAUYUJ010017919">
    <property type="protein sequence ID" value="CAK0879098.1"/>
    <property type="molecule type" value="Genomic_DNA"/>
</dbReference>
<evidence type="ECO:0000313" key="2">
    <source>
        <dbReference type="EMBL" id="CAK0879100.1"/>
    </source>
</evidence>
<organism evidence="2 3">
    <name type="scientific">Prorocentrum cordatum</name>
    <dbReference type="NCBI Taxonomy" id="2364126"/>
    <lineage>
        <taxon>Eukaryota</taxon>
        <taxon>Sar</taxon>
        <taxon>Alveolata</taxon>
        <taxon>Dinophyceae</taxon>
        <taxon>Prorocentrales</taxon>
        <taxon>Prorocentraceae</taxon>
        <taxon>Prorocentrum</taxon>
    </lineage>
</organism>
<evidence type="ECO:0000256" key="1">
    <source>
        <dbReference type="SAM" id="SignalP"/>
    </source>
</evidence>
<gene>
    <name evidence="2" type="ORF">PCOR1329_LOCUS62629</name>
</gene>
<sequence>MPCSMLFVGVAAIAVVGALGSTCKVGADVQCPGSRSTCAGDQCCPGYAGSGGATFPCPSASRSFSGCVNNTKVADCLAGAAMQAKAQEGEQCGSSGSTGYFHGDCADGLVCVPPAAGSLFGAQSICHRLCGSFGASGDRVDGSCADGQACSGRAAVPCREWAGECYLYCPSSSTVVTTTSTTSTTSSSGPGCVQLSGTYCGGQGQECNCNYCDDFCQDTACARTCRVLNGYFSAPAQSTCQWSAAYVTNPSPDASGTSCGWMEGNGQGGKGDDCRECDQFAAACRRANPSGNCRA</sequence>
<evidence type="ECO:0008006" key="4">
    <source>
        <dbReference type="Google" id="ProtNLM"/>
    </source>
</evidence>
<comment type="caution">
    <text evidence="2">The sequence shown here is derived from an EMBL/GenBank/DDBJ whole genome shotgun (WGS) entry which is preliminary data.</text>
</comment>
<name>A0ABN9VZH5_9DINO</name>
<feature type="chain" id="PRO_5045028990" description="Cellulase" evidence="1">
    <location>
        <begin position="21"/>
        <end position="295"/>
    </location>
</feature>
<feature type="signal peptide" evidence="1">
    <location>
        <begin position="1"/>
        <end position="20"/>
    </location>
</feature>
<dbReference type="Proteomes" id="UP001189429">
    <property type="component" value="Unassembled WGS sequence"/>
</dbReference>
<evidence type="ECO:0000313" key="3">
    <source>
        <dbReference type="Proteomes" id="UP001189429"/>
    </source>
</evidence>
<reference evidence="2" key="1">
    <citation type="submission" date="2023-10" db="EMBL/GenBank/DDBJ databases">
        <authorList>
            <person name="Chen Y."/>
            <person name="Shah S."/>
            <person name="Dougan E. K."/>
            <person name="Thang M."/>
            <person name="Chan C."/>
        </authorList>
    </citation>
    <scope>NUCLEOTIDE SEQUENCE [LARGE SCALE GENOMIC DNA]</scope>
</reference>
<protein>
    <recommendedName>
        <fullName evidence="4">Cellulase</fullName>
    </recommendedName>
</protein>
<accession>A0ABN9VZH5</accession>
<keyword evidence="1" id="KW-0732">Signal</keyword>
<proteinExistence type="predicted"/>
<dbReference type="EMBL" id="CAUYUJ010017919">
    <property type="protein sequence ID" value="CAK0879100.1"/>
    <property type="molecule type" value="Genomic_DNA"/>
</dbReference>
<keyword evidence="3" id="KW-1185">Reference proteome</keyword>